<dbReference type="KEGG" id="npi:G7071_04440"/>
<feature type="domain" description="Acyl-CoA thioesterase-like N-terminal HotDog" evidence="1">
    <location>
        <begin position="20"/>
        <end position="104"/>
    </location>
</feature>
<dbReference type="AlphaFoldDB" id="A0A6G7YDS3"/>
<evidence type="ECO:0000313" key="3">
    <source>
        <dbReference type="EMBL" id="QIK74788.1"/>
    </source>
</evidence>
<dbReference type="Pfam" id="PF20789">
    <property type="entry name" value="4HBT_3C"/>
    <property type="match status" value="1"/>
</dbReference>
<dbReference type="InterPro" id="IPR049450">
    <property type="entry name" value="ACOT8-like_C"/>
</dbReference>
<dbReference type="Gene3D" id="2.40.160.210">
    <property type="entry name" value="Acyl-CoA thioesterase, double hotdog domain"/>
    <property type="match status" value="1"/>
</dbReference>
<dbReference type="Pfam" id="PF13622">
    <property type="entry name" value="4HBT_3"/>
    <property type="match status" value="1"/>
</dbReference>
<dbReference type="InterPro" id="IPR042171">
    <property type="entry name" value="Acyl-CoA_hotdog"/>
</dbReference>
<reference evidence="3 4" key="1">
    <citation type="submission" date="2020-03" db="EMBL/GenBank/DDBJ databases">
        <title>Nocardioides sp. nov., isolated from fish.</title>
        <authorList>
            <person name="Hyun D.-W."/>
            <person name="Bae J.-W."/>
        </authorList>
    </citation>
    <scope>NUCLEOTIDE SEQUENCE [LARGE SCALE GENOMIC DNA]</scope>
    <source>
        <strain evidence="3 4">HDW12A</strain>
    </source>
</reference>
<dbReference type="InterPro" id="IPR029069">
    <property type="entry name" value="HotDog_dom_sf"/>
</dbReference>
<dbReference type="InterPro" id="IPR049449">
    <property type="entry name" value="TesB_ACOT8-like_N"/>
</dbReference>
<dbReference type="SUPFAM" id="SSF54637">
    <property type="entry name" value="Thioesterase/thiol ester dehydrase-isomerase"/>
    <property type="match status" value="1"/>
</dbReference>
<evidence type="ECO:0000313" key="4">
    <source>
        <dbReference type="Proteomes" id="UP000502035"/>
    </source>
</evidence>
<feature type="domain" description="Acyl-CoA thioesterase-like C-terminal" evidence="2">
    <location>
        <begin position="143"/>
        <end position="253"/>
    </location>
</feature>
<sequence>MPYFERTGLSTYRPTEHVSGAWNPDEQHVAPALGLLAHVTEQDRDSRREDRLLVTRLSYDIWGTIPMDEVTTSVRVLRPGRTVELVEASLSHDGRTAVTLRAWLMRPGQTDALAGGRLPAIPGPRETPGWDPTSVWPGGFIASAEVRRRQEEPGRAVVWTTTDVALVDGEPVSTLARTAAMLDIVNGMSVRADPRAVAFPNLDLTAHLLREPVGAWTGFDATVSFGVHGVGVTSSVLHDEDGPLGTMAQTLTVRPSSRH</sequence>
<keyword evidence="4" id="KW-1185">Reference proteome</keyword>
<dbReference type="RefSeq" id="WP_166315391.1">
    <property type="nucleotide sequence ID" value="NZ_CP049866.1"/>
</dbReference>
<name>A0A6G7YDS3_9ACTN</name>
<protein>
    <submittedName>
        <fullName evidence="3">Thioesterase family protein</fullName>
    </submittedName>
</protein>
<evidence type="ECO:0000259" key="1">
    <source>
        <dbReference type="Pfam" id="PF13622"/>
    </source>
</evidence>
<dbReference type="Proteomes" id="UP000502035">
    <property type="component" value="Chromosome"/>
</dbReference>
<proteinExistence type="predicted"/>
<gene>
    <name evidence="3" type="ORF">G7071_04440</name>
</gene>
<accession>A0A6G7YDS3</accession>
<organism evidence="3 4">
    <name type="scientific">Nocardioides piscis</name>
    <dbReference type="NCBI Taxonomy" id="2714938"/>
    <lineage>
        <taxon>Bacteria</taxon>
        <taxon>Bacillati</taxon>
        <taxon>Actinomycetota</taxon>
        <taxon>Actinomycetes</taxon>
        <taxon>Propionibacteriales</taxon>
        <taxon>Nocardioidaceae</taxon>
        <taxon>Nocardioides</taxon>
    </lineage>
</organism>
<evidence type="ECO:0000259" key="2">
    <source>
        <dbReference type="Pfam" id="PF20789"/>
    </source>
</evidence>
<dbReference type="EMBL" id="CP049866">
    <property type="protein sequence ID" value="QIK74788.1"/>
    <property type="molecule type" value="Genomic_DNA"/>
</dbReference>